<dbReference type="PANTHER" id="PTHR34109:SF4">
    <property type="entry name" value="LYASE"/>
    <property type="match status" value="1"/>
</dbReference>
<keyword evidence="3" id="KW-1185">Reference proteome</keyword>
<proteinExistence type="predicted"/>
<feature type="domain" description="VOC" evidence="1">
    <location>
        <begin position="2"/>
        <end position="116"/>
    </location>
</feature>
<dbReference type="Pfam" id="PF00903">
    <property type="entry name" value="Glyoxalase"/>
    <property type="match status" value="1"/>
</dbReference>
<dbReference type="SUPFAM" id="SSF54593">
    <property type="entry name" value="Glyoxalase/Bleomycin resistance protein/Dihydroxybiphenyl dioxygenase"/>
    <property type="match status" value="1"/>
</dbReference>
<dbReference type="PANTHER" id="PTHR34109">
    <property type="entry name" value="BNAUNNG04460D PROTEIN-RELATED"/>
    <property type="match status" value="1"/>
</dbReference>
<dbReference type="Gene3D" id="3.10.180.10">
    <property type="entry name" value="2,3-Dihydroxybiphenyl 1,2-Dioxygenase, domain 1"/>
    <property type="match status" value="1"/>
</dbReference>
<dbReference type="Proteomes" id="UP001432360">
    <property type="component" value="Chromosome"/>
</dbReference>
<dbReference type="PROSITE" id="PS51819">
    <property type="entry name" value="VOC"/>
    <property type="match status" value="1"/>
</dbReference>
<dbReference type="EMBL" id="CP133148">
    <property type="protein sequence ID" value="WVT02439.1"/>
    <property type="molecule type" value="Genomic_DNA"/>
</dbReference>
<organism evidence="2 3">
    <name type="scientific">Sinorhizobium chiapasense</name>
    <dbReference type="NCBI Taxonomy" id="501572"/>
    <lineage>
        <taxon>Bacteria</taxon>
        <taxon>Pseudomonadati</taxon>
        <taxon>Pseudomonadota</taxon>
        <taxon>Alphaproteobacteria</taxon>
        <taxon>Hyphomicrobiales</taxon>
        <taxon>Rhizobiaceae</taxon>
        <taxon>Sinorhizobium/Ensifer group</taxon>
        <taxon>Sinorhizobium</taxon>
    </lineage>
</organism>
<name>A0ABZ2BAE9_9HYPH</name>
<dbReference type="InterPro" id="IPR029068">
    <property type="entry name" value="Glyas_Bleomycin-R_OHBP_Dase"/>
</dbReference>
<gene>
    <name evidence="2" type="ORF">RB548_13020</name>
</gene>
<sequence length="127" mass="14005">MAVRRIVPNLQTSDPPRARAFYTDLLGLEVVMDHGWILTFAAKGGLAMPQVSFAIEGGSGTPVPALSIEVDDVDEVYQRAKRAATEIVYDISDEPWGVRRFYLRDPFGNIVNILSHSAELKSRSGKT</sequence>
<evidence type="ECO:0000313" key="3">
    <source>
        <dbReference type="Proteomes" id="UP001432360"/>
    </source>
</evidence>
<accession>A0ABZ2BAE9</accession>
<protein>
    <submittedName>
        <fullName evidence="2">VOC family protein</fullName>
    </submittedName>
</protein>
<evidence type="ECO:0000313" key="2">
    <source>
        <dbReference type="EMBL" id="WVT02439.1"/>
    </source>
</evidence>
<reference evidence="2" key="1">
    <citation type="submission" date="2023-08" db="EMBL/GenBank/DDBJ databases">
        <title>Complete genome sequence of Sinorhizobium chiapanecum ITTG S70 isolated from Acaciella angustissima nodules in Chiapas-Mexico.</title>
        <authorList>
            <person name="Rincon-Rosales R."/>
            <person name="Rogel M.A."/>
            <person name="Rincon-Medina C.I."/>
            <person name="Guerrero G."/>
            <person name="Manzano-Gomez L.A."/>
            <person name="Lopez-Lopez A."/>
            <person name="Rincon Molina F.A."/>
            <person name="Martinez-Romero E."/>
        </authorList>
    </citation>
    <scope>NUCLEOTIDE SEQUENCE</scope>
    <source>
        <strain evidence="2">ITTG S70</strain>
    </source>
</reference>
<evidence type="ECO:0000259" key="1">
    <source>
        <dbReference type="PROSITE" id="PS51819"/>
    </source>
</evidence>
<dbReference type="InterPro" id="IPR037523">
    <property type="entry name" value="VOC_core"/>
</dbReference>
<dbReference type="RefSeq" id="WP_331371718.1">
    <property type="nucleotide sequence ID" value="NZ_CP133148.1"/>
</dbReference>
<dbReference type="InterPro" id="IPR004360">
    <property type="entry name" value="Glyas_Fos-R_dOase_dom"/>
</dbReference>